<dbReference type="InterPro" id="IPR036583">
    <property type="entry name" value="23S_rRNA_IVS_sf"/>
</dbReference>
<organism evidence="1 2">
    <name type="scientific">Candidatus Taylorbacteria bacterium RIFCSPHIGHO2_02_FULL_43_32b</name>
    <dbReference type="NCBI Taxonomy" id="1802306"/>
    <lineage>
        <taxon>Bacteria</taxon>
        <taxon>Candidatus Tayloriibacteriota</taxon>
    </lineage>
</organism>
<dbReference type="SUPFAM" id="SSF158446">
    <property type="entry name" value="IVS-encoded protein-like"/>
    <property type="match status" value="1"/>
</dbReference>
<dbReference type="EMBL" id="MHRK01000019">
    <property type="protein sequence ID" value="OHA24056.1"/>
    <property type="molecule type" value="Genomic_DNA"/>
</dbReference>
<dbReference type="AlphaFoldDB" id="A0A1G2MJL2"/>
<dbReference type="NCBIfam" id="TIGR02436">
    <property type="entry name" value="four helix bundle protein"/>
    <property type="match status" value="1"/>
</dbReference>
<dbReference type="Gene3D" id="1.20.1440.60">
    <property type="entry name" value="23S rRNA-intervening sequence"/>
    <property type="match status" value="1"/>
</dbReference>
<dbReference type="PANTHER" id="PTHR38471:SF2">
    <property type="entry name" value="FOUR HELIX BUNDLE PROTEIN"/>
    <property type="match status" value="1"/>
</dbReference>
<name>A0A1G2MJL2_9BACT</name>
<proteinExistence type="predicted"/>
<accession>A0A1G2MJL2</accession>
<sequence length="140" mass="15942">MNNAGKKNQNTESSLNKISFFTDLNAWKEGHKLVLLIYKLTKNFPSDEKFALIDQMRRAVISVTSNIAEGFSRQSYKEKLQFYSIALGSVTEIQNQLFTSRDIGYLSQVDFQKTLDQSIITHKITNGLIKSCKGFINHNS</sequence>
<dbReference type="InterPro" id="IPR012657">
    <property type="entry name" value="23S_rRNA-intervening_sequence"/>
</dbReference>
<dbReference type="CDD" id="cd16377">
    <property type="entry name" value="23S_rRNA_IVP_like"/>
    <property type="match status" value="1"/>
</dbReference>
<evidence type="ECO:0000313" key="1">
    <source>
        <dbReference type="EMBL" id="OHA24056.1"/>
    </source>
</evidence>
<dbReference type="Pfam" id="PF05635">
    <property type="entry name" value="23S_rRNA_IVP"/>
    <property type="match status" value="1"/>
</dbReference>
<reference evidence="1 2" key="1">
    <citation type="journal article" date="2016" name="Nat. Commun.">
        <title>Thousands of microbial genomes shed light on interconnected biogeochemical processes in an aquifer system.</title>
        <authorList>
            <person name="Anantharaman K."/>
            <person name="Brown C.T."/>
            <person name="Hug L.A."/>
            <person name="Sharon I."/>
            <person name="Castelle C.J."/>
            <person name="Probst A.J."/>
            <person name="Thomas B.C."/>
            <person name="Singh A."/>
            <person name="Wilkins M.J."/>
            <person name="Karaoz U."/>
            <person name="Brodie E.L."/>
            <person name="Williams K.H."/>
            <person name="Hubbard S.S."/>
            <person name="Banfield J.F."/>
        </authorList>
    </citation>
    <scope>NUCLEOTIDE SEQUENCE [LARGE SCALE GENOMIC DNA]</scope>
</reference>
<gene>
    <name evidence="1" type="ORF">A3C72_02885</name>
</gene>
<dbReference type="Proteomes" id="UP000177130">
    <property type="component" value="Unassembled WGS sequence"/>
</dbReference>
<evidence type="ECO:0000313" key="2">
    <source>
        <dbReference type="Proteomes" id="UP000177130"/>
    </source>
</evidence>
<dbReference type="PANTHER" id="PTHR38471">
    <property type="entry name" value="FOUR HELIX BUNDLE PROTEIN"/>
    <property type="match status" value="1"/>
</dbReference>
<comment type="caution">
    <text evidence="1">The sequence shown here is derived from an EMBL/GenBank/DDBJ whole genome shotgun (WGS) entry which is preliminary data.</text>
</comment>
<dbReference type="STRING" id="1802306.A3C72_02885"/>
<protein>
    <recommendedName>
        <fullName evidence="3">Four helix bundle protein</fullName>
    </recommendedName>
</protein>
<evidence type="ECO:0008006" key="3">
    <source>
        <dbReference type="Google" id="ProtNLM"/>
    </source>
</evidence>